<gene>
    <name evidence="2" type="ORF">BO71DRAFT_51511</name>
</gene>
<keyword evidence="3" id="KW-1185">Reference proteome</keyword>
<evidence type="ECO:0000313" key="2">
    <source>
        <dbReference type="EMBL" id="PYH91429.1"/>
    </source>
</evidence>
<feature type="compositionally biased region" description="Basic and acidic residues" evidence="1">
    <location>
        <begin position="33"/>
        <end position="46"/>
    </location>
</feature>
<dbReference type="VEuPathDB" id="FungiDB:BO71DRAFT_51511"/>
<sequence length="171" mass="18680">MKISRSPAPRTRRGMGMETNNAERLQGRSPVRSAERKHNTKGDKKATLLFFLSSKQSQVSHESSGTWVAGETGVEPSTAGGQEAGRQRVKAASNRAPCSLGEASSVILSFGCMTVKAHAGIDSINRRDRHGPYKIVHTSSSVTFVREAYMRKPEADEDVKEKSRHSEIIAI</sequence>
<proteinExistence type="predicted"/>
<name>A0A319D2R6_9EURO</name>
<protein>
    <submittedName>
        <fullName evidence="2">Uncharacterized protein</fullName>
    </submittedName>
</protein>
<dbReference type="Proteomes" id="UP000247810">
    <property type="component" value="Unassembled WGS sequence"/>
</dbReference>
<evidence type="ECO:0000256" key="1">
    <source>
        <dbReference type="SAM" id="MobiDB-lite"/>
    </source>
</evidence>
<evidence type="ECO:0000313" key="3">
    <source>
        <dbReference type="Proteomes" id="UP000247810"/>
    </source>
</evidence>
<dbReference type="AlphaFoldDB" id="A0A319D2R6"/>
<feature type="compositionally biased region" description="Low complexity" evidence="1">
    <location>
        <begin position="53"/>
        <end position="64"/>
    </location>
</feature>
<dbReference type="EMBL" id="KZ825946">
    <property type="protein sequence ID" value="PYH91429.1"/>
    <property type="molecule type" value="Genomic_DNA"/>
</dbReference>
<accession>A0A319D2R6</accession>
<organism evidence="2 3">
    <name type="scientific">Aspergillus ellipticus CBS 707.79</name>
    <dbReference type="NCBI Taxonomy" id="1448320"/>
    <lineage>
        <taxon>Eukaryota</taxon>
        <taxon>Fungi</taxon>
        <taxon>Dikarya</taxon>
        <taxon>Ascomycota</taxon>
        <taxon>Pezizomycotina</taxon>
        <taxon>Eurotiomycetes</taxon>
        <taxon>Eurotiomycetidae</taxon>
        <taxon>Eurotiales</taxon>
        <taxon>Aspergillaceae</taxon>
        <taxon>Aspergillus</taxon>
        <taxon>Aspergillus subgen. Circumdati</taxon>
    </lineage>
</organism>
<feature type="region of interest" description="Disordered" evidence="1">
    <location>
        <begin position="1"/>
        <end position="86"/>
    </location>
</feature>
<reference evidence="2 3" key="1">
    <citation type="submission" date="2018-02" db="EMBL/GenBank/DDBJ databases">
        <title>The genomes of Aspergillus section Nigri reveals drivers in fungal speciation.</title>
        <authorList>
            <consortium name="DOE Joint Genome Institute"/>
            <person name="Vesth T.C."/>
            <person name="Nybo J."/>
            <person name="Theobald S."/>
            <person name="Brandl J."/>
            <person name="Frisvad J.C."/>
            <person name="Nielsen K.F."/>
            <person name="Lyhne E.K."/>
            <person name="Kogle M.E."/>
            <person name="Kuo A."/>
            <person name="Riley R."/>
            <person name="Clum A."/>
            <person name="Nolan M."/>
            <person name="Lipzen A."/>
            <person name="Salamov A."/>
            <person name="Henrissat B."/>
            <person name="Wiebenga A."/>
            <person name="De vries R.P."/>
            <person name="Grigoriev I.V."/>
            <person name="Mortensen U.H."/>
            <person name="Andersen M.R."/>
            <person name="Baker S.E."/>
        </authorList>
    </citation>
    <scope>NUCLEOTIDE SEQUENCE [LARGE SCALE GENOMIC DNA]</scope>
    <source>
        <strain evidence="2 3">CBS 707.79</strain>
    </source>
</reference>